<gene>
    <name evidence="2" type="ORF">A5635_02495</name>
</gene>
<evidence type="ECO:0000313" key="3">
    <source>
        <dbReference type="Proteomes" id="UP000093819"/>
    </source>
</evidence>
<organism evidence="2 3">
    <name type="scientific">Mycobacterium asiaticum</name>
    <dbReference type="NCBI Taxonomy" id="1790"/>
    <lineage>
        <taxon>Bacteria</taxon>
        <taxon>Bacillati</taxon>
        <taxon>Actinomycetota</taxon>
        <taxon>Actinomycetes</taxon>
        <taxon>Mycobacteriales</taxon>
        <taxon>Mycobacteriaceae</taxon>
        <taxon>Mycobacterium</taxon>
    </lineage>
</organism>
<dbReference type="AlphaFoldDB" id="A0A1A3N9H9"/>
<dbReference type="InterPro" id="IPR014347">
    <property type="entry name" value="Tautomerase/MIF_sf"/>
</dbReference>
<evidence type="ECO:0000259" key="1">
    <source>
        <dbReference type="Pfam" id="PF14832"/>
    </source>
</evidence>
<accession>A0A1A3N9H9</accession>
<dbReference type="InterPro" id="IPR028116">
    <property type="entry name" value="Cis-CaaD-like"/>
</dbReference>
<dbReference type="EMBL" id="LZLR01000170">
    <property type="protein sequence ID" value="OBK18436.1"/>
    <property type="molecule type" value="Genomic_DNA"/>
</dbReference>
<feature type="domain" description="Tautomerase cis-CaaD-like" evidence="1">
    <location>
        <begin position="1"/>
        <end position="136"/>
    </location>
</feature>
<comment type="caution">
    <text evidence="2">The sequence shown here is derived from an EMBL/GenBank/DDBJ whole genome shotgun (WGS) entry which is preliminary data.</text>
</comment>
<reference evidence="2 3" key="1">
    <citation type="submission" date="2016-06" db="EMBL/GenBank/DDBJ databases">
        <authorList>
            <person name="Kjaerup R.B."/>
            <person name="Dalgaard T.S."/>
            <person name="Juul-Madsen H.R."/>
        </authorList>
    </citation>
    <scope>NUCLEOTIDE SEQUENCE [LARGE SCALE GENOMIC DNA]</scope>
    <source>
        <strain evidence="2 3">1245335.1</strain>
    </source>
</reference>
<name>A0A1A3N9H9_MYCAS</name>
<evidence type="ECO:0000313" key="2">
    <source>
        <dbReference type="EMBL" id="OBK18436.1"/>
    </source>
</evidence>
<dbReference type="SUPFAM" id="SSF55331">
    <property type="entry name" value="Tautomerase/MIF"/>
    <property type="match status" value="1"/>
</dbReference>
<dbReference type="Gene3D" id="3.30.429.10">
    <property type="entry name" value="Macrophage Migration Inhibitory Factor"/>
    <property type="match status" value="1"/>
</dbReference>
<dbReference type="Pfam" id="PF14832">
    <property type="entry name" value="Tautomerase_3"/>
    <property type="match status" value="1"/>
</dbReference>
<dbReference type="Proteomes" id="UP000093819">
    <property type="component" value="Unassembled WGS sequence"/>
</dbReference>
<dbReference type="OrthoDB" id="7595039at2"/>
<protein>
    <submittedName>
        <fullName evidence="2">4-oxalocrotonate tautomerase</fullName>
    </submittedName>
</protein>
<dbReference type="RefSeq" id="WP_065036830.1">
    <property type="nucleotide sequence ID" value="NZ_LZLR01000170.1"/>
</dbReference>
<proteinExistence type="predicted"/>
<sequence>MPLWMIHHTPGLLSDEQKRGLSARIADHYEKAGLPRFYVITIFNETQSQDFYVGGEPTPVGLRVVIDHIARRAADKADRQRIARWINRLMTPVVEAHPELHWEFHVDETSEDLWMINGITPPPGGSDAEKAWAQANAVSAY</sequence>